<gene>
    <name evidence="2" type="ORF">JIV24_12010</name>
</gene>
<evidence type="ECO:0000313" key="3">
    <source>
        <dbReference type="Proteomes" id="UP000605676"/>
    </source>
</evidence>
<keyword evidence="1" id="KW-0812">Transmembrane</keyword>
<reference evidence="2 3" key="1">
    <citation type="submission" date="2021-01" db="EMBL/GenBank/DDBJ databases">
        <title>Carboxyliciviraga sp.nov., isolated from coastal sediments.</title>
        <authorList>
            <person name="Lu D."/>
            <person name="Zhang T."/>
        </authorList>
    </citation>
    <scope>NUCLEOTIDE SEQUENCE [LARGE SCALE GENOMIC DNA]</scope>
    <source>
        <strain evidence="2 3">N1Y132</strain>
    </source>
</reference>
<dbReference type="RefSeq" id="WP_200465288.1">
    <property type="nucleotide sequence ID" value="NZ_JAENRR010000026.1"/>
</dbReference>
<keyword evidence="1" id="KW-0472">Membrane</keyword>
<comment type="caution">
    <text evidence="2">The sequence shown here is derived from an EMBL/GenBank/DDBJ whole genome shotgun (WGS) entry which is preliminary data.</text>
</comment>
<proteinExistence type="predicted"/>
<sequence length="133" mass="15597">MSEKKYRNKNSFVGDRIVIKILAILLKPIIAIYNYFYPEYVFKYFVLNKKDNCHCGSCEQYYTCCFDTDWHAKLKCYKVVRTNKMTGKVKILYDFTELNDEVLPTFCKGDINPLNKRGNYRETNIGEGDLAGD</sequence>
<name>A0ABS1HKD1_9BACT</name>
<keyword evidence="1" id="KW-1133">Transmembrane helix</keyword>
<organism evidence="2 3">
    <name type="scientific">Carboxylicivirga marina</name>
    <dbReference type="NCBI Taxonomy" id="2800988"/>
    <lineage>
        <taxon>Bacteria</taxon>
        <taxon>Pseudomonadati</taxon>
        <taxon>Bacteroidota</taxon>
        <taxon>Bacteroidia</taxon>
        <taxon>Marinilabiliales</taxon>
        <taxon>Marinilabiliaceae</taxon>
        <taxon>Carboxylicivirga</taxon>
    </lineage>
</organism>
<evidence type="ECO:0000256" key="1">
    <source>
        <dbReference type="SAM" id="Phobius"/>
    </source>
</evidence>
<dbReference type="EMBL" id="JAENRR010000026">
    <property type="protein sequence ID" value="MBK3518060.1"/>
    <property type="molecule type" value="Genomic_DNA"/>
</dbReference>
<feature type="transmembrane region" description="Helical" evidence="1">
    <location>
        <begin position="21"/>
        <end position="37"/>
    </location>
</feature>
<dbReference type="Proteomes" id="UP000605676">
    <property type="component" value="Unassembled WGS sequence"/>
</dbReference>
<accession>A0ABS1HKD1</accession>
<evidence type="ECO:0000313" key="2">
    <source>
        <dbReference type="EMBL" id="MBK3518060.1"/>
    </source>
</evidence>
<protein>
    <submittedName>
        <fullName evidence="2">Uncharacterized protein</fullName>
    </submittedName>
</protein>
<keyword evidence="3" id="KW-1185">Reference proteome</keyword>